<dbReference type="Gene3D" id="3.40.50.300">
    <property type="entry name" value="P-loop containing nucleotide triphosphate hydrolases"/>
    <property type="match status" value="1"/>
</dbReference>
<sequence>MSDTKDTGGNTGGRKPLTVSRKTSGTVKQSFSHGRSKQVVVETKKRRTVGPGGSEGSGSAPASAGGKAKGEATLEQKLKAIAAQRGITVAELIAQQKALAEQKNKQNARAKEIEKDKAAQERLRSEQERKLQEQKEREEAEARRKAEEEARKAAEAAEKERAERASKSSSSRAKADFQPASDGAPPVADDGGGRSKRGKGGRDDRNDRSRNEAPSRGGRGGDSRRRGKLTITSALGDDADRQRSLASVRRARERERERRGGGGDQREKVSVEVTLPETITLQDLAGRMNERVADVVKFMIQQGEMLRGNDIIDADTAELIAEEFGHTVKRVAESDVEIGLEGAEDDPKDLEPRPPIVTIMGHVDHGKTSLLDALRKTDVVSGEAGGITQHIGAYQVKLKSGERITFLDTPGHAAFTAMRARGATATDIAIIVVAADDSVMPQTIESINHAKAAGVPIIIAVNKSDLETANPDKVLTDLLQHDVQVESMGGETQAVAVSAKTGMGLDELTDAISLQAELLELKANPKRDADGIVVESQLDKGRGPVATVLVKRGTLKRGDIVVAGTQWGKVRALVDERGQQLKDAGPSQPVEVLGLDGAPDPGEAFVVVDTEARAREITDYRVRTKRQVAGKAGAAARASLDQLMTRLKEGAVETSELPVVVKGDVQGSVEAISQSLDKLSTEEVRARVIHGAVGGISESDVLLAKSSEAPIFAFNVRANKQARDLAEKEGVEIRYYSVIYDLIDDVKATLSGMLAPEKRETFIGYAEILEVFNITKVGKVAGCKISEGKVLRGCGVRLLRDDVVIHEGKLKTLKRFKDEVNEVTAGMECGMAFERYDDIRVGDKIECFQVEEIARTLD</sequence>
<reference evidence="12 13" key="1">
    <citation type="journal article" date="2014" name="Antonie Van Leeuwenhoek">
        <title>Hyphomonas beringensis sp. nov. and Hyphomonas chukchiensis sp. nov., isolated from surface seawater of the Bering Sea and Chukchi Sea.</title>
        <authorList>
            <person name="Li C."/>
            <person name="Lai Q."/>
            <person name="Li G."/>
            <person name="Dong C."/>
            <person name="Wang J."/>
            <person name="Liao Y."/>
            <person name="Shao Z."/>
        </authorList>
    </citation>
    <scope>NUCLEOTIDE SEQUENCE [LARGE SCALE GENOMIC DNA]</scope>
    <source>
        <strain evidence="12 13">VP2</strain>
    </source>
</reference>
<feature type="region of interest" description="Disordered" evidence="10">
    <location>
        <begin position="1"/>
        <end position="72"/>
    </location>
</feature>
<evidence type="ECO:0000256" key="9">
    <source>
        <dbReference type="RuleBase" id="RU000644"/>
    </source>
</evidence>
<dbReference type="Pfam" id="PF11987">
    <property type="entry name" value="IF-2"/>
    <property type="match status" value="1"/>
</dbReference>
<evidence type="ECO:0000256" key="3">
    <source>
        <dbReference type="ARBA" id="ARBA00022490"/>
    </source>
</evidence>
<evidence type="ECO:0000256" key="2">
    <source>
        <dbReference type="ARBA" id="ARBA00020675"/>
    </source>
</evidence>
<dbReference type="GO" id="GO:0005829">
    <property type="term" value="C:cytosol"/>
    <property type="evidence" value="ECO:0007669"/>
    <property type="project" value="TreeGrafter"/>
</dbReference>
<dbReference type="PATRIC" id="fig|1280952.3.peg.1732"/>
<dbReference type="GO" id="GO:0005525">
    <property type="term" value="F:GTP binding"/>
    <property type="evidence" value="ECO:0007669"/>
    <property type="project" value="UniProtKB-KW"/>
</dbReference>
<dbReference type="eggNOG" id="COG0532">
    <property type="taxonomic scope" value="Bacteria"/>
</dbReference>
<dbReference type="PANTHER" id="PTHR43381:SF5">
    <property type="entry name" value="TR-TYPE G DOMAIN-CONTAINING PROTEIN"/>
    <property type="match status" value="1"/>
</dbReference>
<dbReference type="EMBL" id="ARYJ01000005">
    <property type="protein sequence ID" value="KCZ88433.1"/>
    <property type="molecule type" value="Genomic_DNA"/>
</dbReference>
<dbReference type="NCBIfam" id="TIGR00231">
    <property type="entry name" value="small_GTP"/>
    <property type="match status" value="1"/>
</dbReference>
<dbReference type="Gene3D" id="3.40.50.10050">
    <property type="entry name" value="Translation initiation factor IF- 2, domain 3"/>
    <property type="match status" value="1"/>
</dbReference>
<dbReference type="Pfam" id="PF00009">
    <property type="entry name" value="GTP_EFTU"/>
    <property type="match status" value="1"/>
</dbReference>
<evidence type="ECO:0000256" key="6">
    <source>
        <dbReference type="ARBA" id="ARBA00022917"/>
    </source>
</evidence>
<dbReference type="CDD" id="cd01887">
    <property type="entry name" value="IF2_eIF5B"/>
    <property type="match status" value="1"/>
</dbReference>
<dbReference type="InterPro" id="IPR000795">
    <property type="entry name" value="T_Tr_GTP-bd_dom"/>
</dbReference>
<dbReference type="InterPro" id="IPR027417">
    <property type="entry name" value="P-loop_NTPase"/>
</dbReference>
<dbReference type="NCBIfam" id="TIGR00487">
    <property type="entry name" value="IF-2"/>
    <property type="match status" value="1"/>
</dbReference>
<keyword evidence="6 8" id="KW-0648">Protein biosynthesis</keyword>
<feature type="binding site" evidence="8">
    <location>
        <begin position="408"/>
        <end position="412"/>
    </location>
    <ligand>
        <name>GTP</name>
        <dbReference type="ChEBI" id="CHEBI:37565"/>
    </ligand>
</feature>
<comment type="function">
    <text evidence="8 9">One of the essential components for the initiation of protein synthesis. Protects formylmethionyl-tRNA from spontaneous hydrolysis and promotes its binding to the 30S ribosomal subunits. Also involved in the hydrolysis of GTP during the formation of the 70S ribosomal complex.</text>
</comment>
<evidence type="ECO:0000256" key="7">
    <source>
        <dbReference type="ARBA" id="ARBA00023134"/>
    </source>
</evidence>
<dbReference type="InterPro" id="IPR009000">
    <property type="entry name" value="Transl_B-barrel_sf"/>
</dbReference>
<dbReference type="FunFam" id="2.40.30.10:FF:000007">
    <property type="entry name" value="Translation initiation factor IF-2"/>
    <property type="match status" value="1"/>
</dbReference>
<feature type="compositionally biased region" description="Low complexity" evidence="10">
    <location>
        <begin position="179"/>
        <end position="189"/>
    </location>
</feature>
<name>A0A059FD20_9PROT</name>
<dbReference type="Pfam" id="PF22042">
    <property type="entry name" value="EF-G_D2"/>
    <property type="match status" value="1"/>
</dbReference>
<dbReference type="FunFam" id="2.40.30.10:FF:000008">
    <property type="entry name" value="Translation initiation factor IF-2"/>
    <property type="match status" value="1"/>
</dbReference>
<dbReference type="PANTHER" id="PTHR43381">
    <property type="entry name" value="TRANSLATION INITIATION FACTOR IF-2-RELATED"/>
    <property type="match status" value="1"/>
</dbReference>
<dbReference type="GO" id="GO:0003743">
    <property type="term" value="F:translation initiation factor activity"/>
    <property type="evidence" value="ECO:0007669"/>
    <property type="project" value="UniProtKB-UniRule"/>
</dbReference>
<keyword evidence="13" id="KW-1185">Reference proteome</keyword>
<dbReference type="InterPro" id="IPR053905">
    <property type="entry name" value="EF-G-like_DII"/>
</dbReference>
<dbReference type="PROSITE" id="PS01176">
    <property type="entry name" value="IF2"/>
    <property type="match status" value="1"/>
</dbReference>
<organism evidence="12 13">
    <name type="scientific">Hyphomonas jannaschiana VP2</name>
    <dbReference type="NCBI Taxonomy" id="1280952"/>
    <lineage>
        <taxon>Bacteria</taxon>
        <taxon>Pseudomonadati</taxon>
        <taxon>Pseudomonadota</taxon>
        <taxon>Alphaproteobacteria</taxon>
        <taxon>Hyphomonadales</taxon>
        <taxon>Hyphomonadaceae</taxon>
        <taxon>Hyphomonas</taxon>
    </lineage>
</organism>
<comment type="similarity">
    <text evidence="1 8 9">Belongs to the TRAFAC class translation factor GTPase superfamily. Classic translation factor GTPase family. IF-2 subfamily.</text>
</comment>
<dbReference type="InterPro" id="IPR036925">
    <property type="entry name" value="TIF_IF2_dom3_sf"/>
</dbReference>
<dbReference type="Gene3D" id="2.40.30.10">
    <property type="entry name" value="Translation factors"/>
    <property type="match status" value="2"/>
</dbReference>
<dbReference type="SUPFAM" id="SSF52156">
    <property type="entry name" value="Initiation factor IF2/eIF5b, domain 3"/>
    <property type="match status" value="1"/>
</dbReference>
<dbReference type="InterPro" id="IPR044145">
    <property type="entry name" value="IF2_II"/>
</dbReference>
<dbReference type="Pfam" id="PF04760">
    <property type="entry name" value="IF2_N"/>
    <property type="match status" value="1"/>
</dbReference>
<dbReference type="InterPro" id="IPR015760">
    <property type="entry name" value="TIF_IF2"/>
</dbReference>
<comment type="caution">
    <text evidence="12">The sequence shown here is derived from an EMBL/GenBank/DDBJ whole genome shotgun (WGS) entry which is preliminary data.</text>
</comment>
<feature type="compositionally biased region" description="Basic and acidic residues" evidence="10">
    <location>
        <begin position="100"/>
        <end position="166"/>
    </location>
</feature>
<dbReference type="Pfam" id="PF08364">
    <property type="entry name" value="IF2_assoc"/>
    <property type="match status" value="1"/>
</dbReference>
<keyword evidence="7 8" id="KW-0342">GTP-binding</keyword>
<feature type="compositionally biased region" description="Basic and acidic residues" evidence="10">
    <location>
        <begin position="250"/>
        <end position="270"/>
    </location>
</feature>
<feature type="compositionally biased region" description="Low complexity" evidence="10">
    <location>
        <begin position="57"/>
        <end position="66"/>
    </location>
</feature>
<dbReference type="InterPro" id="IPR005225">
    <property type="entry name" value="Small_GTP-bd"/>
</dbReference>
<evidence type="ECO:0000259" key="11">
    <source>
        <dbReference type="PROSITE" id="PS51722"/>
    </source>
</evidence>
<dbReference type="GO" id="GO:0003924">
    <property type="term" value="F:GTPase activity"/>
    <property type="evidence" value="ECO:0007669"/>
    <property type="project" value="UniProtKB-UniRule"/>
</dbReference>
<dbReference type="PROSITE" id="PS51722">
    <property type="entry name" value="G_TR_2"/>
    <property type="match status" value="1"/>
</dbReference>
<keyword evidence="5 8" id="KW-0547">Nucleotide-binding</keyword>
<feature type="region of interest" description="Disordered" evidence="10">
    <location>
        <begin position="99"/>
        <end position="270"/>
    </location>
</feature>
<feature type="compositionally biased region" description="Basic and acidic residues" evidence="10">
    <location>
        <begin position="200"/>
        <end position="224"/>
    </location>
</feature>
<dbReference type="CDD" id="cd03692">
    <property type="entry name" value="mtIF2_IVc"/>
    <property type="match status" value="1"/>
</dbReference>
<dbReference type="FunFam" id="3.40.50.300:FF:000019">
    <property type="entry name" value="Translation initiation factor IF-2"/>
    <property type="match status" value="1"/>
</dbReference>
<evidence type="ECO:0000256" key="4">
    <source>
        <dbReference type="ARBA" id="ARBA00022540"/>
    </source>
</evidence>
<dbReference type="SUPFAM" id="SSF52540">
    <property type="entry name" value="P-loop containing nucleoside triphosphate hydrolases"/>
    <property type="match status" value="1"/>
</dbReference>
<evidence type="ECO:0000313" key="12">
    <source>
        <dbReference type="EMBL" id="KCZ88433.1"/>
    </source>
</evidence>
<evidence type="ECO:0000256" key="10">
    <source>
        <dbReference type="SAM" id="MobiDB-lite"/>
    </source>
</evidence>
<dbReference type="AlphaFoldDB" id="A0A059FD20"/>
<evidence type="ECO:0000313" key="13">
    <source>
        <dbReference type="Proteomes" id="UP000024816"/>
    </source>
</evidence>
<comment type="subcellular location">
    <subcellularLocation>
        <location evidence="8">Cytoplasm</location>
    </subcellularLocation>
</comment>
<comment type="caution">
    <text evidence="8">Lacks conserved residue(s) required for the propagation of feature annotation.</text>
</comment>
<dbReference type="InterPro" id="IPR006847">
    <property type="entry name" value="IF2_N"/>
</dbReference>
<evidence type="ECO:0000256" key="8">
    <source>
        <dbReference type="HAMAP-Rule" id="MF_00100"/>
    </source>
</evidence>
<dbReference type="SUPFAM" id="SSF50447">
    <property type="entry name" value="Translation proteins"/>
    <property type="match status" value="2"/>
</dbReference>
<feature type="binding site" evidence="8">
    <location>
        <begin position="361"/>
        <end position="368"/>
    </location>
    <ligand>
        <name>GTP</name>
        <dbReference type="ChEBI" id="CHEBI:37565"/>
    </ligand>
</feature>
<dbReference type="HAMAP" id="MF_00100_B">
    <property type="entry name" value="IF_2_B"/>
    <property type="match status" value="1"/>
</dbReference>
<dbReference type="Proteomes" id="UP000024816">
    <property type="component" value="Unassembled WGS sequence"/>
</dbReference>
<evidence type="ECO:0000256" key="5">
    <source>
        <dbReference type="ARBA" id="ARBA00022741"/>
    </source>
</evidence>
<keyword evidence="3 8" id="KW-0963">Cytoplasm</keyword>
<feature type="domain" description="Tr-type G" evidence="11">
    <location>
        <begin position="352"/>
        <end position="522"/>
    </location>
</feature>
<dbReference type="InterPro" id="IPR000178">
    <property type="entry name" value="TF_IF2_bacterial-like"/>
</dbReference>
<dbReference type="RefSeq" id="WP_035581101.1">
    <property type="nucleotide sequence ID" value="NZ_ARYJ01000005.1"/>
</dbReference>
<accession>A0A059FD20</accession>
<feature type="compositionally biased region" description="Polar residues" evidence="10">
    <location>
        <begin position="20"/>
        <end position="33"/>
    </location>
</feature>
<dbReference type="FunFam" id="3.40.50.10050:FF:000001">
    <property type="entry name" value="Translation initiation factor IF-2"/>
    <property type="match status" value="1"/>
</dbReference>
<proteinExistence type="inferred from homology"/>
<dbReference type="STRING" id="1280952.HJA_08699"/>
<dbReference type="OrthoDB" id="9811804at2"/>
<dbReference type="CDD" id="cd03702">
    <property type="entry name" value="IF2_mtIF2_II"/>
    <property type="match status" value="1"/>
</dbReference>
<keyword evidence="4 8" id="KW-0396">Initiation factor</keyword>
<evidence type="ECO:0000256" key="1">
    <source>
        <dbReference type="ARBA" id="ARBA00007733"/>
    </source>
</evidence>
<gene>
    <name evidence="8 12" type="primary">infB</name>
    <name evidence="12" type="ORF">HJA_08699</name>
</gene>
<protein>
    <recommendedName>
        <fullName evidence="2 8">Translation initiation factor IF-2</fullName>
    </recommendedName>
</protein>
<dbReference type="InterPro" id="IPR013575">
    <property type="entry name" value="IF2_assoc_dom_bac"/>
</dbReference>
<dbReference type="InterPro" id="IPR023115">
    <property type="entry name" value="TIF_IF2_dom3"/>
</dbReference>